<evidence type="ECO:0000256" key="1">
    <source>
        <dbReference type="SAM" id="SignalP"/>
    </source>
</evidence>
<dbReference type="AlphaFoldDB" id="A0A2M4D5K8"/>
<proteinExistence type="predicted"/>
<evidence type="ECO:0008006" key="3">
    <source>
        <dbReference type="Google" id="ProtNLM"/>
    </source>
</evidence>
<keyword evidence="1" id="KW-0732">Signal</keyword>
<sequence length="69" mass="7634">MAEVIIITILLNVCTSSALIISSPVQTIAAGLFRFIFCCSCYKFQLIFSMMTKALICGMSSKWACCLQR</sequence>
<organism evidence="2">
    <name type="scientific">Anopheles darlingi</name>
    <name type="common">Mosquito</name>
    <dbReference type="NCBI Taxonomy" id="43151"/>
    <lineage>
        <taxon>Eukaryota</taxon>
        <taxon>Metazoa</taxon>
        <taxon>Ecdysozoa</taxon>
        <taxon>Arthropoda</taxon>
        <taxon>Hexapoda</taxon>
        <taxon>Insecta</taxon>
        <taxon>Pterygota</taxon>
        <taxon>Neoptera</taxon>
        <taxon>Endopterygota</taxon>
        <taxon>Diptera</taxon>
        <taxon>Nematocera</taxon>
        <taxon>Culicoidea</taxon>
        <taxon>Culicidae</taxon>
        <taxon>Anophelinae</taxon>
        <taxon>Anopheles</taxon>
    </lineage>
</organism>
<name>A0A2M4D5K8_ANODA</name>
<protein>
    <recommendedName>
        <fullName evidence="3">Secreted protein</fullName>
    </recommendedName>
</protein>
<evidence type="ECO:0000313" key="2">
    <source>
        <dbReference type="EMBL" id="MBW72864.1"/>
    </source>
</evidence>
<reference evidence="2" key="1">
    <citation type="submission" date="2018-01" db="EMBL/GenBank/DDBJ databases">
        <title>An insight into the sialome of Amazonian anophelines.</title>
        <authorList>
            <person name="Ribeiro J.M."/>
            <person name="Scarpassa V."/>
            <person name="Calvo E."/>
        </authorList>
    </citation>
    <scope>NUCLEOTIDE SEQUENCE</scope>
</reference>
<dbReference type="EMBL" id="GGFL01008686">
    <property type="protein sequence ID" value="MBW72864.1"/>
    <property type="molecule type" value="Transcribed_RNA"/>
</dbReference>
<feature type="chain" id="PRO_5014720921" description="Secreted protein" evidence="1">
    <location>
        <begin position="19"/>
        <end position="69"/>
    </location>
</feature>
<accession>A0A2M4D5K8</accession>
<feature type="signal peptide" evidence="1">
    <location>
        <begin position="1"/>
        <end position="18"/>
    </location>
</feature>